<organism evidence="3 4">
    <name type="scientific">Steinernema hermaphroditum</name>
    <dbReference type="NCBI Taxonomy" id="289476"/>
    <lineage>
        <taxon>Eukaryota</taxon>
        <taxon>Metazoa</taxon>
        <taxon>Ecdysozoa</taxon>
        <taxon>Nematoda</taxon>
        <taxon>Chromadorea</taxon>
        <taxon>Rhabditida</taxon>
        <taxon>Tylenchina</taxon>
        <taxon>Panagrolaimomorpha</taxon>
        <taxon>Strongyloidoidea</taxon>
        <taxon>Steinernematidae</taxon>
        <taxon>Steinernema</taxon>
    </lineage>
</organism>
<keyword evidence="1" id="KW-0472">Membrane</keyword>
<name>A0AA39HV69_9BILA</name>
<keyword evidence="1" id="KW-1133">Transmembrane helix</keyword>
<protein>
    <submittedName>
        <fullName evidence="3">Uncharacterized protein</fullName>
    </submittedName>
</protein>
<evidence type="ECO:0000256" key="1">
    <source>
        <dbReference type="SAM" id="Phobius"/>
    </source>
</evidence>
<keyword evidence="4" id="KW-1185">Reference proteome</keyword>
<feature type="signal peptide" evidence="2">
    <location>
        <begin position="1"/>
        <end position="20"/>
    </location>
</feature>
<comment type="caution">
    <text evidence="3">The sequence shown here is derived from an EMBL/GenBank/DDBJ whole genome shotgun (WGS) entry which is preliminary data.</text>
</comment>
<evidence type="ECO:0000256" key="2">
    <source>
        <dbReference type="SAM" id="SignalP"/>
    </source>
</evidence>
<keyword evidence="2" id="KW-0732">Signal</keyword>
<dbReference type="Proteomes" id="UP001175271">
    <property type="component" value="Unassembled WGS sequence"/>
</dbReference>
<reference evidence="3" key="1">
    <citation type="submission" date="2023-06" db="EMBL/GenBank/DDBJ databases">
        <title>Genomic analysis of the entomopathogenic nematode Steinernema hermaphroditum.</title>
        <authorList>
            <person name="Schwarz E.M."/>
            <person name="Heppert J.K."/>
            <person name="Baniya A."/>
            <person name="Schwartz H.T."/>
            <person name="Tan C.-H."/>
            <person name="Antoshechkin I."/>
            <person name="Sternberg P.W."/>
            <person name="Goodrich-Blair H."/>
            <person name="Dillman A.R."/>
        </authorList>
    </citation>
    <scope>NUCLEOTIDE SEQUENCE</scope>
    <source>
        <strain evidence="3">PS9179</strain>
        <tissue evidence="3">Whole animal</tissue>
    </source>
</reference>
<gene>
    <name evidence="3" type="ORF">QR680_005685</name>
</gene>
<accession>A0AA39HV69</accession>
<feature type="chain" id="PRO_5041329141" evidence="2">
    <location>
        <begin position="21"/>
        <end position="121"/>
    </location>
</feature>
<sequence>MNWPLLLGVLLCVAVGTGDANNSTASFSLSNKTAVEPNESAARAAEIILSPVMRLFKRVSAYIAEDSPIKLMTDYAHSHKTKSQFESLNELAGIVLISLILLSCICGPCMCLWMICCCRCR</sequence>
<proteinExistence type="predicted"/>
<dbReference type="AlphaFoldDB" id="A0AA39HV69"/>
<dbReference type="EMBL" id="JAUCMV010000003">
    <property type="protein sequence ID" value="KAK0411508.1"/>
    <property type="molecule type" value="Genomic_DNA"/>
</dbReference>
<evidence type="ECO:0000313" key="4">
    <source>
        <dbReference type="Proteomes" id="UP001175271"/>
    </source>
</evidence>
<feature type="transmembrane region" description="Helical" evidence="1">
    <location>
        <begin position="91"/>
        <end position="115"/>
    </location>
</feature>
<keyword evidence="1" id="KW-0812">Transmembrane</keyword>
<evidence type="ECO:0000313" key="3">
    <source>
        <dbReference type="EMBL" id="KAK0411508.1"/>
    </source>
</evidence>